<accession>A0A381QKY4</accession>
<dbReference type="PANTHER" id="PTHR46056:SF12">
    <property type="entry name" value="LONG-CHAIN-ALCOHOL OXIDASE"/>
    <property type="match status" value="1"/>
</dbReference>
<dbReference type="PANTHER" id="PTHR46056">
    <property type="entry name" value="LONG-CHAIN-ALCOHOL OXIDASE"/>
    <property type="match status" value="1"/>
</dbReference>
<protein>
    <recommendedName>
        <fullName evidence="8">Glucose-methanol-choline oxidoreductase N-terminal domain-containing protein</fullName>
    </recommendedName>
</protein>
<dbReference type="GO" id="GO:0016614">
    <property type="term" value="F:oxidoreductase activity, acting on CH-OH group of donors"/>
    <property type="evidence" value="ECO:0007669"/>
    <property type="project" value="InterPro"/>
</dbReference>
<evidence type="ECO:0000256" key="4">
    <source>
        <dbReference type="ARBA" id="ARBA00023002"/>
    </source>
</evidence>
<keyword evidence="3" id="KW-0274">FAD</keyword>
<evidence type="ECO:0000256" key="3">
    <source>
        <dbReference type="ARBA" id="ARBA00022827"/>
    </source>
</evidence>
<dbReference type="InterPro" id="IPR036188">
    <property type="entry name" value="FAD/NAD-bd_sf"/>
</dbReference>
<evidence type="ECO:0008006" key="8">
    <source>
        <dbReference type="Google" id="ProtNLM"/>
    </source>
</evidence>
<dbReference type="InterPro" id="IPR007867">
    <property type="entry name" value="GMC_OxRtase_C"/>
</dbReference>
<dbReference type="GO" id="GO:0050660">
    <property type="term" value="F:flavin adenine dinucleotide binding"/>
    <property type="evidence" value="ECO:0007669"/>
    <property type="project" value="InterPro"/>
</dbReference>
<comment type="similarity">
    <text evidence="1">Belongs to the GMC oxidoreductase family.</text>
</comment>
<evidence type="ECO:0000256" key="2">
    <source>
        <dbReference type="ARBA" id="ARBA00022630"/>
    </source>
</evidence>
<evidence type="ECO:0000313" key="7">
    <source>
        <dbReference type="EMBL" id="SUZ79690.1"/>
    </source>
</evidence>
<sequence length="537" mass="58538">MSDAKNTITDFVAEGFQNGWKHIDASQLDEDQTLETDVVIIGSGAGGGNSAEILAQAGLNVMIVEEGPLQTSSDFHMKEDEAYPNLYQESAGRQTKDRGIKIFQGRMVGGGTGINWTTSFRTPSSTLKFWAEEMSVQGFSEEEMRPWFELVEKRYNIQDWTDTPNANNSVLETGCTKLGIRWGKIRRNVAGCLNLGYCGTGCPVNAKQSTLVTTIPGALKKGATLISKARAETFEIKKGKIDKLHCRSMTPRGNAPGRQSIKIKARHYVLAAGGIGSPAVLLRSENKTLNPYGLVGKRTFLHPVNISGAIMPFRVNGEYGAPQTSYSDHYIETRLDNQRAGFKLECPPLQPMLTATSLEGHGKSHAEIMKQRPFLQVLIALQRDGFHHDSIGGQVFLKSDGTPGLDYQVSGYVWEGIRDAFLVMAEIQFAAGAKVVAPAHRDARLYHSLKEVKKTIAALDMEILKARLFSAHVMGGCPMGENPVKSVVNSMGRHHEVENLSVFDGSVFPTSIAANPMVSIFGTTTKFATELAKGLAA</sequence>
<evidence type="ECO:0000259" key="6">
    <source>
        <dbReference type="Pfam" id="PF05199"/>
    </source>
</evidence>
<gene>
    <name evidence="7" type="ORF">METZ01_LOCUS32544</name>
</gene>
<dbReference type="EMBL" id="UINC01001396">
    <property type="protein sequence ID" value="SUZ79690.1"/>
    <property type="molecule type" value="Genomic_DNA"/>
</dbReference>
<evidence type="ECO:0000259" key="5">
    <source>
        <dbReference type="Pfam" id="PF00732"/>
    </source>
</evidence>
<organism evidence="7">
    <name type="scientific">marine metagenome</name>
    <dbReference type="NCBI Taxonomy" id="408172"/>
    <lineage>
        <taxon>unclassified sequences</taxon>
        <taxon>metagenomes</taxon>
        <taxon>ecological metagenomes</taxon>
    </lineage>
</organism>
<dbReference type="InterPro" id="IPR000172">
    <property type="entry name" value="GMC_OxRdtase_N"/>
</dbReference>
<feature type="domain" description="Glucose-methanol-choline oxidoreductase C-terminal" evidence="6">
    <location>
        <begin position="397"/>
        <end position="521"/>
    </location>
</feature>
<dbReference type="Gene3D" id="3.50.50.60">
    <property type="entry name" value="FAD/NAD(P)-binding domain"/>
    <property type="match status" value="2"/>
</dbReference>
<evidence type="ECO:0000256" key="1">
    <source>
        <dbReference type="ARBA" id="ARBA00010790"/>
    </source>
</evidence>
<proteinExistence type="inferred from homology"/>
<dbReference type="Pfam" id="PF00732">
    <property type="entry name" value="GMC_oxred_N"/>
    <property type="match status" value="1"/>
</dbReference>
<name>A0A381QKY4_9ZZZZ</name>
<keyword evidence="2" id="KW-0285">Flavoprotein</keyword>
<dbReference type="Pfam" id="PF05199">
    <property type="entry name" value="GMC_oxred_C"/>
    <property type="match status" value="1"/>
</dbReference>
<dbReference type="SUPFAM" id="SSF51905">
    <property type="entry name" value="FAD/NAD(P)-binding domain"/>
    <property type="match status" value="1"/>
</dbReference>
<keyword evidence="4" id="KW-0560">Oxidoreductase</keyword>
<feature type="domain" description="Glucose-methanol-choline oxidoreductase N-terminal" evidence="5">
    <location>
        <begin position="85"/>
        <end position="304"/>
    </location>
</feature>
<dbReference type="AlphaFoldDB" id="A0A381QKY4"/>
<reference evidence="7" key="1">
    <citation type="submission" date="2018-05" db="EMBL/GenBank/DDBJ databases">
        <authorList>
            <person name="Lanie J.A."/>
            <person name="Ng W.-L."/>
            <person name="Kazmierczak K.M."/>
            <person name="Andrzejewski T.M."/>
            <person name="Davidsen T.M."/>
            <person name="Wayne K.J."/>
            <person name="Tettelin H."/>
            <person name="Glass J.I."/>
            <person name="Rusch D."/>
            <person name="Podicherti R."/>
            <person name="Tsui H.-C.T."/>
            <person name="Winkler M.E."/>
        </authorList>
    </citation>
    <scope>NUCLEOTIDE SEQUENCE</scope>
</reference>